<reference evidence="2 3" key="1">
    <citation type="submission" date="2019-03" db="EMBL/GenBank/DDBJ databases">
        <title>First draft genome of Liparis tanakae, snailfish: a comprehensive survey of snailfish specific genes.</title>
        <authorList>
            <person name="Kim W."/>
            <person name="Song I."/>
            <person name="Jeong J.-H."/>
            <person name="Kim D."/>
            <person name="Kim S."/>
            <person name="Ryu S."/>
            <person name="Song J.Y."/>
            <person name="Lee S.K."/>
        </authorList>
    </citation>
    <scope>NUCLEOTIDE SEQUENCE [LARGE SCALE GENOMIC DNA]</scope>
    <source>
        <tissue evidence="2">Muscle</tissue>
    </source>
</reference>
<dbReference type="AlphaFoldDB" id="A0A4Z2F4H9"/>
<keyword evidence="3" id="KW-1185">Reference proteome</keyword>
<protein>
    <submittedName>
        <fullName evidence="2">Uncharacterized protein</fullName>
    </submittedName>
</protein>
<feature type="compositionally biased region" description="Low complexity" evidence="1">
    <location>
        <begin position="104"/>
        <end position="120"/>
    </location>
</feature>
<evidence type="ECO:0000313" key="2">
    <source>
        <dbReference type="EMBL" id="TNN36136.1"/>
    </source>
</evidence>
<dbReference type="Proteomes" id="UP000314294">
    <property type="component" value="Unassembled WGS sequence"/>
</dbReference>
<evidence type="ECO:0000256" key="1">
    <source>
        <dbReference type="SAM" id="MobiDB-lite"/>
    </source>
</evidence>
<dbReference type="EMBL" id="SRLO01001657">
    <property type="protein sequence ID" value="TNN36136.1"/>
    <property type="molecule type" value="Genomic_DNA"/>
</dbReference>
<gene>
    <name evidence="2" type="ORF">EYF80_053708</name>
</gene>
<feature type="region of interest" description="Disordered" evidence="1">
    <location>
        <begin position="104"/>
        <end position="142"/>
    </location>
</feature>
<accession>A0A4Z2F4H9</accession>
<name>A0A4Z2F4H9_9TELE</name>
<sequence>MTLYTRPRFSSIRVYGCSAAPCELRLTTKAPSSRKHTHSERPARLWGLHPRTSTLEGTPCELMLDAVALDALEVLDTLHLFTLDKRHVTVLLVGTGLFPRGAPWGRAPRRASAPGPRPLGISHPGERGGRRRGGMINHAQTL</sequence>
<evidence type="ECO:0000313" key="3">
    <source>
        <dbReference type="Proteomes" id="UP000314294"/>
    </source>
</evidence>
<comment type="caution">
    <text evidence="2">The sequence shown here is derived from an EMBL/GenBank/DDBJ whole genome shotgun (WGS) entry which is preliminary data.</text>
</comment>
<organism evidence="2 3">
    <name type="scientific">Liparis tanakae</name>
    <name type="common">Tanaka's snailfish</name>
    <dbReference type="NCBI Taxonomy" id="230148"/>
    <lineage>
        <taxon>Eukaryota</taxon>
        <taxon>Metazoa</taxon>
        <taxon>Chordata</taxon>
        <taxon>Craniata</taxon>
        <taxon>Vertebrata</taxon>
        <taxon>Euteleostomi</taxon>
        <taxon>Actinopterygii</taxon>
        <taxon>Neopterygii</taxon>
        <taxon>Teleostei</taxon>
        <taxon>Neoteleostei</taxon>
        <taxon>Acanthomorphata</taxon>
        <taxon>Eupercaria</taxon>
        <taxon>Perciformes</taxon>
        <taxon>Cottioidei</taxon>
        <taxon>Cottales</taxon>
        <taxon>Liparidae</taxon>
        <taxon>Liparis</taxon>
    </lineage>
</organism>
<proteinExistence type="predicted"/>